<gene>
    <name evidence="3" type="ORF">IPN75_14675</name>
</gene>
<evidence type="ECO:0008006" key="5">
    <source>
        <dbReference type="Google" id="ProtNLM"/>
    </source>
</evidence>
<name>A0A9D7LNX5_9RHOO</name>
<evidence type="ECO:0000256" key="2">
    <source>
        <dbReference type="SAM" id="SignalP"/>
    </source>
</evidence>
<dbReference type="EMBL" id="JADKBR010000017">
    <property type="protein sequence ID" value="MBK8891521.1"/>
    <property type="molecule type" value="Genomic_DNA"/>
</dbReference>
<feature type="signal peptide" evidence="2">
    <location>
        <begin position="1"/>
        <end position="23"/>
    </location>
</feature>
<organism evidence="3 4">
    <name type="scientific">Candidatus Dechloromonas phosphorivorans</name>
    <dbReference type="NCBI Taxonomy" id="2899244"/>
    <lineage>
        <taxon>Bacteria</taxon>
        <taxon>Pseudomonadati</taxon>
        <taxon>Pseudomonadota</taxon>
        <taxon>Betaproteobacteria</taxon>
        <taxon>Rhodocyclales</taxon>
        <taxon>Azonexaceae</taxon>
        <taxon>Dechloromonas</taxon>
    </lineage>
</organism>
<proteinExistence type="predicted"/>
<evidence type="ECO:0000313" key="4">
    <source>
        <dbReference type="Proteomes" id="UP000808146"/>
    </source>
</evidence>
<dbReference type="Proteomes" id="UP000808146">
    <property type="component" value="Unassembled WGS sequence"/>
</dbReference>
<evidence type="ECO:0000313" key="3">
    <source>
        <dbReference type="EMBL" id="MBK8891521.1"/>
    </source>
</evidence>
<evidence type="ECO:0000256" key="1">
    <source>
        <dbReference type="SAM" id="MobiDB-lite"/>
    </source>
</evidence>
<accession>A0A9D7LNX5</accession>
<feature type="compositionally biased region" description="Polar residues" evidence="1">
    <location>
        <begin position="135"/>
        <end position="146"/>
    </location>
</feature>
<protein>
    <recommendedName>
        <fullName evidence="5">Cell envelope biogenesis protein TolA</fullName>
    </recommendedName>
</protein>
<feature type="region of interest" description="Disordered" evidence="1">
    <location>
        <begin position="133"/>
        <end position="170"/>
    </location>
</feature>
<sequence length="203" mass="21155">MNKLNINAIALAVTLAFSAGAMAEGMSKVDYKAGQDKISAMYKTDKAACASLSGNASDICKAEAKGKEKVAAAELEASYQPTSKNRYQARVAKADADYGVAKEKCDDLAGNQKDVCVKEAKAAQTAAIADAKAQMKTSDANATANEKTSEARSDASQKSAVARKDAAVDKTDAQYAVAKEKCDSFSGAAKDNCLNQAKAQFGK</sequence>
<dbReference type="AlphaFoldDB" id="A0A9D7LNX5"/>
<feature type="chain" id="PRO_5039106062" description="Cell envelope biogenesis protein TolA" evidence="2">
    <location>
        <begin position="24"/>
        <end position="203"/>
    </location>
</feature>
<keyword evidence="2" id="KW-0732">Signal</keyword>
<reference evidence="3" key="1">
    <citation type="submission" date="2020-10" db="EMBL/GenBank/DDBJ databases">
        <title>Connecting structure to function with the recovery of over 1000 high-quality activated sludge metagenome-assembled genomes encoding full-length rRNA genes using long-read sequencing.</title>
        <authorList>
            <person name="Singleton C.M."/>
            <person name="Petriglieri F."/>
            <person name="Kristensen J.M."/>
            <person name="Kirkegaard R.H."/>
            <person name="Michaelsen T.Y."/>
            <person name="Andersen M.H."/>
            <person name="Karst S.M."/>
            <person name="Dueholm M.S."/>
            <person name="Nielsen P.H."/>
            <person name="Albertsen M."/>
        </authorList>
    </citation>
    <scope>NUCLEOTIDE SEQUENCE</scope>
    <source>
        <strain evidence="3">OdNE_18-Q3-R46-58_BAT3C.305</strain>
    </source>
</reference>
<comment type="caution">
    <text evidence="3">The sequence shown here is derived from an EMBL/GenBank/DDBJ whole genome shotgun (WGS) entry which is preliminary data.</text>
</comment>